<dbReference type="Gene3D" id="3.80.10.10">
    <property type="entry name" value="Ribonuclease Inhibitor"/>
    <property type="match status" value="1"/>
</dbReference>
<evidence type="ECO:0000313" key="7">
    <source>
        <dbReference type="Proteomes" id="UP001212841"/>
    </source>
</evidence>
<comment type="subcellular location">
    <subcellularLocation>
        <location evidence="1">Cytoplasm</location>
    </subcellularLocation>
</comment>
<keyword evidence="3" id="KW-0963">Cytoplasm</keyword>
<evidence type="ECO:0000313" key="6">
    <source>
        <dbReference type="EMBL" id="KAJ3051264.1"/>
    </source>
</evidence>
<sequence>MPPKVPGKISENWSILPAPPLDFTFKDLSDVGDIINEGFDINPPPGTAITSLRLANNQLTSAANLIPTLTKLIPHPEWIGWIDLSFNKLTNIEDSLLAFPTLKTLYLHANNLTDLSETSKLSLLPTLKTLTLHGNPLESSRSYRHYVIAHLPRLKHLDFCAITKQDRSVARVLEERNRRRAERSEAGDQ</sequence>
<dbReference type="InterPro" id="IPR001611">
    <property type="entry name" value="Leu-rich_rpt"/>
</dbReference>
<dbReference type="PANTHER" id="PTHR46545:SF1">
    <property type="entry name" value="LEUCINE-RICH REPEAT-CONTAINING PROTEIN 51"/>
    <property type="match status" value="1"/>
</dbReference>
<evidence type="ECO:0000256" key="2">
    <source>
        <dbReference type="ARBA" id="ARBA00014223"/>
    </source>
</evidence>
<dbReference type="GO" id="GO:0005737">
    <property type="term" value="C:cytoplasm"/>
    <property type="evidence" value="ECO:0007669"/>
    <property type="project" value="UniProtKB-SubCell"/>
</dbReference>
<keyword evidence="7" id="KW-1185">Reference proteome</keyword>
<dbReference type="AlphaFoldDB" id="A0AAD5X5Q8"/>
<comment type="caution">
    <text evidence="6">The sequence shown here is derived from an EMBL/GenBank/DDBJ whole genome shotgun (WGS) entry which is preliminary data.</text>
</comment>
<dbReference type="InterPro" id="IPR032675">
    <property type="entry name" value="LRR_dom_sf"/>
</dbReference>
<evidence type="ECO:0000256" key="5">
    <source>
        <dbReference type="ARBA" id="ARBA00022737"/>
    </source>
</evidence>
<dbReference type="EMBL" id="JADGJD010000415">
    <property type="protein sequence ID" value="KAJ3051264.1"/>
    <property type="molecule type" value="Genomic_DNA"/>
</dbReference>
<evidence type="ECO:0000256" key="3">
    <source>
        <dbReference type="ARBA" id="ARBA00022490"/>
    </source>
</evidence>
<evidence type="ECO:0000256" key="1">
    <source>
        <dbReference type="ARBA" id="ARBA00004496"/>
    </source>
</evidence>
<keyword evidence="5" id="KW-0677">Repeat</keyword>
<accession>A0AAD5X5Q8</accession>
<organism evidence="6 7">
    <name type="scientific">Rhizophlyctis rosea</name>
    <dbReference type="NCBI Taxonomy" id="64517"/>
    <lineage>
        <taxon>Eukaryota</taxon>
        <taxon>Fungi</taxon>
        <taxon>Fungi incertae sedis</taxon>
        <taxon>Chytridiomycota</taxon>
        <taxon>Chytridiomycota incertae sedis</taxon>
        <taxon>Chytridiomycetes</taxon>
        <taxon>Rhizophlyctidales</taxon>
        <taxon>Rhizophlyctidaceae</taxon>
        <taxon>Rhizophlyctis</taxon>
    </lineage>
</organism>
<protein>
    <recommendedName>
        <fullName evidence="2">Leucine-rich repeat-containing protein 51</fullName>
    </recommendedName>
</protein>
<proteinExistence type="predicted"/>
<dbReference type="Proteomes" id="UP001212841">
    <property type="component" value="Unassembled WGS sequence"/>
</dbReference>
<dbReference type="PANTHER" id="PTHR46545">
    <property type="entry name" value="LEUCINE-RICH REPEAT-CONTAINING PROTEIN 51"/>
    <property type="match status" value="1"/>
</dbReference>
<evidence type="ECO:0000256" key="4">
    <source>
        <dbReference type="ARBA" id="ARBA00022614"/>
    </source>
</evidence>
<keyword evidence="4" id="KW-0433">Leucine-rich repeat</keyword>
<name>A0AAD5X5Q8_9FUNG</name>
<reference evidence="6" key="1">
    <citation type="submission" date="2020-05" db="EMBL/GenBank/DDBJ databases">
        <title>Phylogenomic resolution of chytrid fungi.</title>
        <authorList>
            <person name="Stajich J.E."/>
            <person name="Amses K."/>
            <person name="Simmons R."/>
            <person name="Seto K."/>
            <person name="Myers J."/>
            <person name="Bonds A."/>
            <person name="Quandt C.A."/>
            <person name="Barry K."/>
            <person name="Liu P."/>
            <person name="Grigoriev I."/>
            <person name="Longcore J.E."/>
            <person name="James T.Y."/>
        </authorList>
    </citation>
    <scope>NUCLEOTIDE SEQUENCE</scope>
    <source>
        <strain evidence="6">JEL0318</strain>
    </source>
</reference>
<dbReference type="Pfam" id="PF14580">
    <property type="entry name" value="LRR_9"/>
    <property type="match status" value="1"/>
</dbReference>
<dbReference type="PROSITE" id="PS51450">
    <property type="entry name" value="LRR"/>
    <property type="match status" value="1"/>
</dbReference>
<dbReference type="SUPFAM" id="SSF52075">
    <property type="entry name" value="Outer arm dynein light chain 1"/>
    <property type="match status" value="1"/>
</dbReference>
<gene>
    <name evidence="6" type="primary">LRRC51</name>
    <name evidence="6" type="ORF">HK097_007749</name>
</gene>